<evidence type="ECO:0000313" key="4">
    <source>
        <dbReference type="EMBL" id="KAG5189089.1"/>
    </source>
</evidence>
<dbReference type="InterPro" id="IPR053848">
    <property type="entry name" value="IMS_HHH_1"/>
</dbReference>
<dbReference type="Gene3D" id="3.40.1170.60">
    <property type="match status" value="1"/>
</dbReference>
<dbReference type="GO" id="GO:0006281">
    <property type="term" value="P:DNA repair"/>
    <property type="evidence" value="ECO:0007669"/>
    <property type="project" value="InterPro"/>
</dbReference>
<dbReference type="SUPFAM" id="SSF56672">
    <property type="entry name" value="DNA/RNA polymerases"/>
    <property type="match status" value="1"/>
</dbReference>
<dbReference type="InterPro" id="IPR017961">
    <property type="entry name" value="DNA_pol_Y-fam_little_finger"/>
</dbReference>
<gene>
    <name evidence="4" type="ORF">JKP88DRAFT_302761</name>
</gene>
<comment type="caution">
    <text evidence="4">The sequence shown here is derived from an EMBL/GenBank/DDBJ whole genome shotgun (WGS) entry which is preliminary data.</text>
</comment>
<dbReference type="PANTHER" id="PTHR45990">
    <property type="entry name" value="DNA REPAIR PROTEIN REV1"/>
    <property type="match status" value="1"/>
</dbReference>
<reference evidence="4" key="1">
    <citation type="submission" date="2021-02" db="EMBL/GenBank/DDBJ databases">
        <title>First Annotated Genome of the Yellow-green Alga Tribonema minus.</title>
        <authorList>
            <person name="Mahan K.M."/>
        </authorList>
    </citation>
    <scope>NUCLEOTIDE SEQUENCE</scope>
    <source>
        <strain evidence="4">UTEX B ZZ1240</strain>
    </source>
</reference>
<dbReference type="PANTHER" id="PTHR45990:SF1">
    <property type="entry name" value="DNA REPAIR PROTEIN REV1"/>
    <property type="match status" value="1"/>
</dbReference>
<dbReference type="Pfam" id="PF11799">
    <property type="entry name" value="IMS_C"/>
    <property type="match status" value="1"/>
</dbReference>
<protein>
    <recommendedName>
        <fullName evidence="3">UmuC domain-containing protein</fullName>
    </recommendedName>
</protein>
<dbReference type="Proteomes" id="UP000664859">
    <property type="component" value="Unassembled WGS sequence"/>
</dbReference>
<feature type="domain" description="UmuC" evidence="3">
    <location>
        <begin position="1"/>
        <end position="177"/>
    </location>
</feature>
<keyword evidence="5" id="KW-1185">Reference proteome</keyword>
<evidence type="ECO:0000256" key="2">
    <source>
        <dbReference type="ARBA" id="ARBA00022634"/>
    </source>
</evidence>
<dbReference type="Pfam" id="PF21999">
    <property type="entry name" value="IMS_HHH_1"/>
    <property type="match status" value="1"/>
</dbReference>
<dbReference type="GO" id="GO:0070987">
    <property type="term" value="P:error-free translesion synthesis"/>
    <property type="evidence" value="ECO:0007669"/>
    <property type="project" value="TreeGrafter"/>
</dbReference>
<dbReference type="Gene3D" id="3.30.1490.100">
    <property type="entry name" value="DNA polymerase, Y-family, little finger domain"/>
    <property type="match status" value="1"/>
</dbReference>
<evidence type="ECO:0000259" key="3">
    <source>
        <dbReference type="PROSITE" id="PS50173"/>
    </source>
</evidence>
<dbReference type="InterPro" id="IPR043128">
    <property type="entry name" value="Rev_trsase/Diguanyl_cyclase"/>
</dbReference>
<name>A0A835ZAY8_9STRA</name>
<dbReference type="GO" id="GO:0003887">
    <property type="term" value="F:DNA-directed DNA polymerase activity"/>
    <property type="evidence" value="ECO:0007669"/>
    <property type="project" value="InterPro"/>
</dbReference>
<dbReference type="OrthoDB" id="427711at2759"/>
<dbReference type="GO" id="GO:0005634">
    <property type="term" value="C:nucleus"/>
    <property type="evidence" value="ECO:0007669"/>
    <property type="project" value="TreeGrafter"/>
</dbReference>
<dbReference type="AlphaFoldDB" id="A0A835ZAY8"/>
<dbReference type="GO" id="GO:0042276">
    <property type="term" value="P:error-prone translesion synthesis"/>
    <property type="evidence" value="ECO:0007669"/>
    <property type="project" value="TreeGrafter"/>
</dbReference>
<dbReference type="PROSITE" id="PS50173">
    <property type="entry name" value="UMUC"/>
    <property type="match status" value="1"/>
</dbReference>
<comment type="similarity">
    <text evidence="1">Belongs to the DNA polymerase type-Y family.</text>
</comment>
<evidence type="ECO:0000256" key="1">
    <source>
        <dbReference type="ARBA" id="ARBA00010945"/>
    </source>
</evidence>
<sequence>MDCFFVSVMIRDRPELKSKAVAVAHTGGTTPSTGIGSSSEISSCSYAAREKGVRAGMPMGHAKELCPELMVLPYDFEAFDEVSDQVYRVFHRLAPVVQAVSCDEAFLELPAGRVATQVRSEILERTCCPCSAGAGSSILLARLATKRAKPNGQCQLSQEDALAMLADMPVKELPGVGYKLAERLAQHNITQCRHVQASTQEQLQSLFGNKTGKLLWTFAHGEDTRAVVPYTPRKSLGAEVSWGVRFDDQVGANEFLTKLSGEVAVRLKDQGCKGRTITLSLKRQRQASTLHLWHF</sequence>
<dbReference type="GO" id="GO:0003684">
    <property type="term" value="F:damaged DNA binding"/>
    <property type="evidence" value="ECO:0007669"/>
    <property type="project" value="InterPro"/>
</dbReference>
<keyword evidence="2" id="KW-0237">DNA synthesis</keyword>
<evidence type="ECO:0000313" key="5">
    <source>
        <dbReference type="Proteomes" id="UP000664859"/>
    </source>
</evidence>
<dbReference type="EMBL" id="JAFCMP010000057">
    <property type="protein sequence ID" value="KAG5189089.1"/>
    <property type="molecule type" value="Genomic_DNA"/>
</dbReference>
<accession>A0A835ZAY8</accession>
<dbReference type="Gene3D" id="3.30.70.270">
    <property type="match status" value="1"/>
</dbReference>
<dbReference type="Pfam" id="PF00817">
    <property type="entry name" value="IMS"/>
    <property type="match status" value="1"/>
</dbReference>
<dbReference type="InterPro" id="IPR036775">
    <property type="entry name" value="DNA_pol_Y-fam_lit_finger_sf"/>
</dbReference>
<proteinExistence type="inferred from homology"/>
<dbReference type="SUPFAM" id="SSF100879">
    <property type="entry name" value="Lesion bypass DNA polymerase (Y-family), little finger domain"/>
    <property type="match status" value="1"/>
</dbReference>
<organism evidence="4 5">
    <name type="scientific">Tribonema minus</name>
    <dbReference type="NCBI Taxonomy" id="303371"/>
    <lineage>
        <taxon>Eukaryota</taxon>
        <taxon>Sar</taxon>
        <taxon>Stramenopiles</taxon>
        <taxon>Ochrophyta</taxon>
        <taxon>PX clade</taxon>
        <taxon>Xanthophyceae</taxon>
        <taxon>Tribonematales</taxon>
        <taxon>Tribonemataceae</taxon>
        <taxon>Tribonema</taxon>
    </lineage>
</organism>
<dbReference type="InterPro" id="IPR001126">
    <property type="entry name" value="UmuC"/>
</dbReference>
<dbReference type="Gene3D" id="1.10.150.20">
    <property type="entry name" value="5' to 3' exonuclease, C-terminal subdomain"/>
    <property type="match status" value="1"/>
</dbReference>
<dbReference type="InterPro" id="IPR043502">
    <property type="entry name" value="DNA/RNA_pol_sf"/>
</dbReference>
<dbReference type="GO" id="GO:0017125">
    <property type="term" value="F:deoxycytidyl transferase activity"/>
    <property type="evidence" value="ECO:0007669"/>
    <property type="project" value="TreeGrafter"/>
</dbReference>